<protein>
    <recommendedName>
        <fullName evidence="3">Indolepyruvate oxidoreductase subunit IorA</fullName>
        <shortName evidence="3">IOR</shortName>
        <ecNumber evidence="3">1.2.7.8</ecNumber>
    </recommendedName>
    <alternativeName>
        <fullName evidence="3">Indolepyruvate ferredoxin oxidoreductase subunit alpha</fullName>
    </alternativeName>
</protein>
<keyword evidence="3" id="KW-0004">4Fe-4S</keyword>
<dbReference type="InterPro" id="IPR011766">
    <property type="entry name" value="TPP_enzyme_TPP-bd"/>
</dbReference>
<dbReference type="GO" id="GO:0051539">
    <property type="term" value="F:4 iron, 4 sulfur cluster binding"/>
    <property type="evidence" value="ECO:0007669"/>
    <property type="project" value="UniProtKB-UniRule"/>
</dbReference>
<evidence type="ECO:0000259" key="5">
    <source>
        <dbReference type="Pfam" id="PF02775"/>
    </source>
</evidence>
<evidence type="ECO:0000313" key="6">
    <source>
        <dbReference type="EMBL" id="ORC36553.1"/>
    </source>
</evidence>
<comment type="caution">
    <text evidence="6">The sequence shown here is derived from an EMBL/GenBank/DDBJ whole genome shotgun (WGS) entry which is preliminary data.</text>
</comment>
<dbReference type="EMBL" id="MWQY01000005">
    <property type="protein sequence ID" value="ORC36553.1"/>
    <property type="molecule type" value="Genomic_DNA"/>
</dbReference>
<keyword evidence="3" id="KW-0813">Transport</keyword>
<keyword evidence="1 3" id="KW-0479">Metal-binding</keyword>
<dbReference type="AlphaFoldDB" id="A0A1Y1S032"/>
<dbReference type="FunFam" id="3.40.50.970:FF:000039">
    <property type="entry name" value="Indolepyruvate oxidoreductase subunit IorA"/>
    <property type="match status" value="1"/>
</dbReference>
<dbReference type="GO" id="GO:0046872">
    <property type="term" value="F:metal ion binding"/>
    <property type="evidence" value="ECO:0007669"/>
    <property type="project" value="UniProtKB-UniRule"/>
</dbReference>
<keyword evidence="3" id="KW-0408">Iron</keyword>
<dbReference type="CDD" id="cd07034">
    <property type="entry name" value="TPP_PYR_PFOR_IOR-alpha_like"/>
    <property type="match status" value="1"/>
</dbReference>
<dbReference type="OrthoDB" id="9804603at2"/>
<evidence type="ECO:0000256" key="3">
    <source>
        <dbReference type="PIRNR" id="PIRNR006439"/>
    </source>
</evidence>
<dbReference type="Pfam" id="PF01855">
    <property type="entry name" value="POR_N"/>
    <property type="match status" value="1"/>
</dbReference>
<comment type="catalytic activity">
    <reaction evidence="3">
        <text>indole-3-pyruvate + 2 oxidized [2Fe-2S]-[ferredoxin] + CoA = (indol-3-yl)acetyl-CoA + 2 reduced [2Fe-2S]-[ferredoxin] + CO2 + H(+)</text>
        <dbReference type="Rhea" id="RHEA:12645"/>
        <dbReference type="Rhea" id="RHEA-COMP:10000"/>
        <dbReference type="Rhea" id="RHEA-COMP:10001"/>
        <dbReference type="ChEBI" id="CHEBI:15378"/>
        <dbReference type="ChEBI" id="CHEBI:16526"/>
        <dbReference type="ChEBI" id="CHEBI:17640"/>
        <dbReference type="ChEBI" id="CHEBI:33737"/>
        <dbReference type="ChEBI" id="CHEBI:33738"/>
        <dbReference type="ChEBI" id="CHEBI:57271"/>
        <dbReference type="ChEBI" id="CHEBI:57287"/>
        <dbReference type="EC" id="1.2.7.8"/>
    </reaction>
</comment>
<dbReference type="GO" id="GO:0043805">
    <property type="term" value="F:indolepyruvate ferredoxin oxidoreductase activity"/>
    <property type="evidence" value="ECO:0007669"/>
    <property type="project" value="UniProtKB-UniRule"/>
</dbReference>
<comment type="function">
    <text evidence="3">Catalyzes the ferredoxin-dependent oxidative decarboxylation of arylpyruvates.</text>
</comment>
<dbReference type="InterPro" id="IPR045025">
    <property type="entry name" value="HACL1-like"/>
</dbReference>
<dbReference type="Proteomes" id="UP000192343">
    <property type="component" value="Unassembled WGS sequence"/>
</dbReference>
<keyword evidence="3" id="KW-0411">Iron-sulfur</keyword>
<keyword evidence="3" id="KW-0249">Electron transport</keyword>
<dbReference type="GO" id="GO:0030976">
    <property type="term" value="F:thiamine pyrophosphate binding"/>
    <property type="evidence" value="ECO:0007669"/>
    <property type="project" value="InterPro"/>
</dbReference>
<dbReference type="InterPro" id="IPR017721">
    <property type="entry name" value="IorA"/>
</dbReference>
<dbReference type="Gene3D" id="3.40.50.970">
    <property type="match status" value="2"/>
</dbReference>
<dbReference type="CDD" id="cd02008">
    <property type="entry name" value="TPP_IOR_alpha"/>
    <property type="match status" value="1"/>
</dbReference>
<dbReference type="PANTHER" id="PTHR43710">
    <property type="entry name" value="2-HYDROXYACYL-COA LYASE"/>
    <property type="match status" value="1"/>
</dbReference>
<accession>A0A1Y1S032</accession>
<proteinExistence type="predicted"/>
<feature type="domain" description="Thiamine pyrophosphate enzyme TPP-binding" evidence="5">
    <location>
        <begin position="383"/>
        <end position="517"/>
    </location>
</feature>
<dbReference type="PANTHER" id="PTHR43710:SF5">
    <property type="entry name" value="INDOLEPYRUVATE FERREDOXIN OXIDOREDUCTASE ALPHA SUBUNIT"/>
    <property type="match status" value="1"/>
</dbReference>
<reference evidence="6 7" key="1">
    <citation type="submission" date="2017-03" db="EMBL/GenBank/DDBJ databases">
        <title>Draft Genome sequence of Marispirochaeta sp. strain JC444.</title>
        <authorList>
            <person name="Shivani Y."/>
            <person name="Subhash Y."/>
            <person name="Sasikala C."/>
            <person name="Ramana C."/>
        </authorList>
    </citation>
    <scope>NUCLEOTIDE SEQUENCE [LARGE SCALE GENOMIC DNA]</scope>
    <source>
        <strain evidence="6 7">JC444</strain>
    </source>
</reference>
<dbReference type="EC" id="1.2.7.8" evidence="3"/>
<comment type="cofactor">
    <cofactor evidence="3">
        <name>[4Fe-4S] cluster</name>
        <dbReference type="ChEBI" id="CHEBI:49883"/>
    </cofactor>
    <text evidence="3">Binds 2 [4Fe-4S] clusters. In this family the first cluster has a non-standard and varying [4Fe-4S] binding motif CX(2)CX(2)CX(4-5)CP.</text>
</comment>
<keyword evidence="2 3" id="KW-0560">Oxidoreductase</keyword>
<dbReference type="GO" id="GO:0044281">
    <property type="term" value="P:small molecule metabolic process"/>
    <property type="evidence" value="ECO:0007669"/>
    <property type="project" value="UniProtKB-ARBA"/>
</dbReference>
<gene>
    <name evidence="6" type="ORF">B4O97_05635</name>
</gene>
<name>A0A1Y1S032_9SPIO</name>
<dbReference type="STRING" id="1963862.B4O97_05635"/>
<dbReference type="SUPFAM" id="SSF52518">
    <property type="entry name" value="Thiamin diphosphate-binding fold (THDP-binding)"/>
    <property type="match status" value="2"/>
</dbReference>
<organism evidence="6 7">
    <name type="scientific">Marispirochaeta aestuarii</name>
    <dbReference type="NCBI Taxonomy" id="1963862"/>
    <lineage>
        <taxon>Bacteria</taxon>
        <taxon>Pseudomonadati</taxon>
        <taxon>Spirochaetota</taxon>
        <taxon>Spirochaetia</taxon>
        <taxon>Spirochaetales</taxon>
        <taxon>Spirochaetaceae</taxon>
        <taxon>Marispirochaeta</taxon>
    </lineage>
</organism>
<evidence type="ECO:0000259" key="4">
    <source>
        <dbReference type="Pfam" id="PF01855"/>
    </source>
</evidence>
<keyword evidence="6" id="KW-0670">Pyruvate</keyword>
<evidence type="ECO:0000313" key="7">
    <source>
        <dbReference type="Proteomes" id="UP000192343"/>
    </source>
</evidence>
<keyword evidence="7" id="KW-1185">Reference proteome</keyword>
<dbReference type="RefSeq" id="WP_083049073.1">
    <property type="nucleotide sequence ID" value="NZ_MWQY01000005.1"/>
</dbReference>
<feature type="domain" description="Pyruvate flavodoxin/ferredoxin oxidoreductase pyrimidine binding" evidence="4">
    <location>
        <begin position="15"/>
        <end position="193"/>
    </location>
</feature>
<sequence length="540" mass="58617">MSDIVLLGDEAVALGAVHAGISAAYGYPGTPSTEILEFLIDYKTRHGAPHAAWCSNEKTAYEDALGVSFVGKRVLVTMKHVGLNVAADPFVNSGLLNIRGGLVLAVADDPGMHSSQNEQDSRFFAEFAKIICLEPRNQQETYEMTLEAFELSEKFHIPVMLRLVTRLAHSRAIVKVGAKRDENSLSKPEEKRGWMLLPATARQNYLDLLEKEKEMLAWAGDSARNPLENARGGKKYPLGIITSGLGRNYYDENLPELSSEIPRLHISAYPLPRNKIRTLAAACERIIVIEEGYPLIEEKLKGILEQDITISGKLDGTLPRTGELTPDAVRRALGLEARQLRSEPGMELPGRPPQLCQGCPHIDTYQAINEAIGDDSHAVVTSDIGCYALGALPPYRAIETIVCMGASIGMAKGAAEAGVQRVVATIGDSTFLHSGITSLVDAAAADTPMTVVILDNGTVGMTGGQETILPTSRVHRMIEGLEIDPAHIRSITPLKKNAEENRRIIAEEIDHPGLSVIVSIRECIETAKRDKKKAAQEGQA</sequence>
<dbReference type="Pfam" id="PF02775">
    <property type="entry name" value="TPP_enzyme_C"/>
    <property type="match status" value="1"/>
</dbReference>
<evidence type="ECO:0000256" key="1">
    <source>
        <dbReference type="ARBA" id="ARBA00022723"/>
    </source>
</evidence>
<dbReference type="InterPro" id="IPR002880">
    <property type="entry name" value="Pyrv_Fd/Flavodoxin_OxRdtase_N"/>
</dbReference>
<dbReference type="InterPro" id="IPR029061">
    <property type="entry name" value="THDP-binding"/>
</dbReference>
<dbReference type="PIRSF" id="PIRSF006439">
    <property type="entry name" value="Indolepyruvate_ferr_oxidored"/>
    <property type="match status" value="1"/>
</dbReference>
<evidence type="ECO:0000256" key="2">
    <source>
        <dbReference type="ARBA" id="ARBA00023002"/>
    </source>
</evidence>